<dbReference type="EMBL" id="PDKW01000042">
    <property type="protein sequence ID" value="PGH55232.1"/>
    <property type="molecule type" value="Genomic_DNA"/>
</dbReference>
<dbReference type="AlphaFoldDB" id="A0A2B8BCY5"/>
<protein>
    <submittedName>
        <fullName evidence="1">Uncharacterized protein</fullName>
    </submittedName>
</protein>
<dbReference type="OrthoDB" id="9932316at2"/>
<reference evidence="2" key="1">
    <citation type="submission" date="2017-10" db="EMBL/GenBank/DDBJ databases">
        <authorList>
            <person name="Kravchenko I.K."/>
            <person name="Grouzdev D.S."/>
        </authorList>
    </citation>
    <scope>NUCLEOTIDE SEQUENCE [LARGE SCALE GENOMIC DNA]</scope>
    <source>
        <strain evidence="2">B2</strain>
    </source>
</reference>
<organism evidence="1 2">
    <name type="scientific">Azospirillum palustre</name>
    <dbReference type="NCBI Taxonomy" id="2044885"/>
    <lineage>
        <taxon>Bacteria</taxon>
        <taxon>Pseudomonadati</taxon>
        <taxon>Pseudomonadota</taxon>
        <taxon>Alphaproteobacteria</taxon>
        <taxon>Rhodospirillales</taxon>
        <taxon>Azospirillaceae</taxon>
        <taxon>Azospirillum</taxon>
    </lineage>
</organism>
<keyword evidence="2" id="KW-1185">Reference proteome</keyword>
<accession>A0A2B8BCY5</accession>
<sequence>MSVLCGLFVLVLCFGRLGAEWTLLQSATRAPRAAPAEFVDALSREAAGSGVARAAAVAAALRLAGFSNAESRAEREDRLAATVADLHRALLGAPLVAANWERLAFTEQLRHRPLEAARAWRMAVVAGAFDPAAMARRLQSGFALWPYMDADGRDAMDLQVRTFFAWGPGSVTELAVRFGAEEIVRQGLAAEPAAAADFERRLSHLKH</sequence>
<comment type="caution">
    <text evidence="1">The sequence shown here is derived from an EMBL/GenBank/DDBJ whole genome shotgun (WGS) entry which is preliminary data.</text>
</comment>
<name>A0A2B8BCY5_9PROT</name>
<dbReference type="Proteomes" id="UP000225379">
    <property type="component" value="Unassembled WGS sequence"/>
</dbReference>
<dbReference type="RefSeq" id="WP_098737950.1">
    <property type="nucleotide sequence ID" value="NZ_PDKW01000042.1"/>
</dbReference>
<evidence type="ECO:0000313" key="2">
    <source>
        <dbReference type="Proteomes" id="UP000225379"/>
    </source>
</evidence>
<gene>
    <name evidence="1" type="ORF">CRT60_18005</name>
</gene>
<proteinExistence type="predicted"/>
<evidence type="ECO:0000313" key="1">
    <source>
        <dbReference type="EMBL" id="PGH55232.1"/>
    </source>
</evidence>